<protein>
    <submittedName>
        <fullName evidence="5">BAG domain-containing protein</fullName>
    </submittedName>
</protein>
<reference evidence="5" key="1">
    <citation type="submission" date="2017-02" db="UniProtKB">
        <authorList>
            <consortium name="WormBaseParasite"/>
        </authorList>
    </citation>
    <scope>IDENTIFICATION</scope>
</reference>
<dbReference type="EMBL" id="UYYF01000372">
    <property type="protein sequence ID" value="VDM97905.1"/>
    <property type="molecule type" value="Genomic_DNA"/>
</dbReference>
<evidence type="ECO:0000313" key="5">
    <source>
        <dbReference type="WBParaSite" id="TCLT_0000212801-mRNA-1"/>
    </source>
</evidence>
<dbReference type="OMA" id="MQRYENE"/>
<proteinExistence type="predicted"/>
<evidence type="ECO:0000313" key="4">
    <source>
        <dbReference type="Proteomes" id="UP000276776"/>
    </source>
</evidence>
<evidence type="ECO:0000256" key="1">
    <source>
        <dbReference type="SAM" id="Coils"/>
    </source>
</evidence>
<evidence type="ECO:0000313" key="3">
    <source>
        <dbReference type="EMBL" id="VDM97905.1"/>
    </source>
</evidence>
<reference evidence="3 4" key="2">
    <citation type="submission" date="2018-11" db="EMBL/GenBank/DDBJ databases">
        <authorList>
            <consortium name="Pathogen Informatics"/>
        </authorList>
    </citation>
    <scope>NUCLEOTIDE SEQUENCE [LARGE SCALE GENOMIC DNA]</scope>
</reference>
<feature type="coiled-coil region" evidence="1">
    <location>
        <begin position="4"/>
        <end position="50"/>
    </location>
</feature>
<sequence length="226" mass="26350">MLSSKTLKKKKDKFVDEKQKVQKNSTVENMDKLVNIIAKARKQMQRYENENYIADKIKNIRRYINDDVINIINIKTKTENINDKLMRMLDFMEFDIESRVRVPNDSSSKANATDNNDTSSVHETLSPTQRCLNLPEKSPSADIREMDEINSAITALNHDLDYLELLQEADSGFSGYCSNVRLMIYNRLRLKKQILDIKLTKRRIERINDMFKRSKMVHSIKLTAAS</sequence>
<gene>
    <name evidence="3" type="ORF">TCLT_LOCUS2129</name>
</gene>
<keyword evidence="4" id="KW-1185">Reference proteome</keyword>
<organism evidence="5">
    <name type="scientific">Thelazia callipaeda</name>
    <name type="common">Oriental eyeworm</name>
    <name type="synonym">Parasitic nematode</name>
    <dbReference type="NCBI Taxonomy" id="103827"/>
    <lineage>
        <taxon>Eukaryota</taxon>
        <taxon>Metazoa</taxon>
        <taxon>Ecdysozoa</taxon>
        <taxon>Nematoda</taxon>
        <taxon>Chromadorea</taxon>
        <taxon>Rhabditida</taxon>
        <taxon>Spirurina</taxon>
        <taxon>Spiruromorpha</taxon>
        <taxon>Thelazioidea</taxon>
        <taxon>Thelaziidae</taxon>
        <taxon>Thelazia</taxon>
    </lineage>
</organism>
<feature type="region of interest" description="Disordered" evidence="2">
    <location>
        <begin position="102"/>
        <end position="134"/>
    </location>
</feature>
<evidence type="ECO:0000256" key="2">
    <source>
        <dbReference type="SAM" id="MobiDB-lite"/>
    </source>
</evidence>
<feature type="compositionally biased region" description="Polar residues" evidence="2">
    <location>
        <begin position="104"/>
        <end position="131"/>
    </location>
</feature>
<accession>A0A0N5CPI5</accession>
<dbReference type="Proteomes" id="UP000276776">
    <property type="component" value="Unassembled WGS sequence"/>
</dbReference>
<name>A0A0N5CPI5_THECL</name>
<dbReference type="AlphaFoldDB" id="A0A0N5CPI5"/>
<dbReference type="WBParaSite" id="TCLT_0000212801-mRNA-1">
    <property type="protein sequence ID" value="TCLT_0000212801-mRNA-1"/>
    <property type="gene ID" value="TCLT_0000212801"/>
</dbReference>
<keyword evidence="1" id="KW-0175">Coiled coil</keyword>
<dbReference type="OrthoDB" id="5868491at2759"/>